<feature type="domain" description="PTS EIIA type-4" evidence="2">
    <location>
        <begin position="529"/>
        <end position="663"/>
    </location>
</feature>
<dbReference type="InterPro" id="IPR036634">
    <property type="entry name" value="PRD_sf"/>
</dbReference>
<evidence type="ECO:0000256" key="1">
    <source>
        <dbReference type="ARBA" id="ARBA00022679"/>
    </source>
</evidence>
<dbReference type="Pfam" id="PF00874">
    <property type="entry name" value="PRD"/>
    <property type="match status" value="1"/>
</dbReference>
<dbReference type="InterPro" id="IPR036662">
    <property type="entry name" value="PTS_EIIA_man-typ_sf"/>
</dbReference>
<keyword evidence="1" id="KW-0808">Transferase</keyword>
<evidence type="ECO:0000313" key="5">
    <source>
        <dbReference type="Proteomes" id="UP000030008"/>
    </source>
</evidence>
<gene>
    <name evidence="4" type="ORF">CIAN88_15770</name>
</gene>
<dbReference type="RefSeq" id="WP_044906559.1">
    <property type="nucleotide sequence ID" value="NZ_JQIF01000076.1"/>
</dbReference>
<name>A0A099I3U2_CLOIN</name>
<dbReference type="InterPro" id="IPR004701">
    <property type="entry name" value="PTS_EIIA_man-typ"/>
</dbReference>
<evidence type="ECO:0000259" key="2">
    <source>
        <dbReference type="PROSITE" id="PS51096"/>
    </source>
</evidence>
<dbReference type="GO" id="GO:0009401">
    <property type="term" value="P:phosphoenolpyruvate-dependent sugar phosphotransferase system"/>
    <property type="evidence" value="ECO:0007669"/>
    <property type="project" value="InterPro"/>
</dbReference>
<dbReference type="Proteomes" id="UP000030008">
    <property type="component" value="Unassembled WGS sequence"/>
</dbReference>
<dbReference type="GO" id="GO:0016740">
    <property type="term" value="F:transferase activity"/>
    <property type="evidence" value="ECO:0007669"/>
    <property type="project" value="UniProtKB-KW"/>
</dbReference>
<sequence>MKKAPRMKDIQNLIASYTANGITAHTYDFSSCNAHDIALILKIDRTNVSRVLNQLHRENRLIKLQGRPTLYLDAGVIHSFSTEPVPYTLPVGRNIQEYLHQDKPVRVREHSSRQTLTYTGIHANESLHSLYQELLAILMYPQALQSLALCAPYGEGKHHFLKFFIEKAKELQLLGRHTQILEHVLSDAADEQNQIYNMHPETPAFLILDVQCSDMHIVQQVAEKLQKQHAALHSSWKVCYLFHDANADIAQLQRFIDYPMVFPSYEMRTLKERLEIIFAEIQRQSDILNQTICLHKNVITCMALADKAYTTHISLQELRRSIIRAHYSFIQRKANVIDITFEHLSDGMLNSIRDVSSRFAQLHSILDLFDGDVLYFIPQTSCRFFTALHHAVLNEQHLIDSNDDEQIVSICNSMLKKTEKIEINTIRSIFVKELYDLMFPLLASTPLKQKETMIFVLFEYLQNLITELKNNTYTRSFTPSHGLGTKRTDAVTEDIAQIIQSKMEVVLPQDERILISTYLQLAIQKLEAKTPILFVCHGEDIAANYEKYIRSANLYENCHSLDYSEAWRRKEFHLFLDHVCDKIQQIDNHETLLLFSDIAPLTEIGEQISSRLHIDVQSYAPISLPLILNTISAMKHGHAQEYSQPQTPSFPASSLSENSRTLIDRISRQILQQSLVFLDANKASSSLMVVLLNILKKLKLGYSDEITIRFIIHGAFVIERAIRSDPLPNKKTREIINSHADVYNTISLELNELNNIFNISISKAEIATITQIFLEYM</sequence>
<dbReference type="PROSITE" id="PS51096">
    <property type="entry name" value="PTS_EIIA_TYPE_4"/>
    <property type="match status" value="1"/>
</dbReference>
<evidence type="ECO:0008006" key="6">
    <source>
        <dbReference type="Google" id="ProtNLM"/>
    </source>
</evidence>
<dbReference type="Gene3D" id="1.10.1790.10">
    <property type="entry name" value="PRD domain"/>
    <property type="match status" value="1"/>
</dbReference>
<feature type="domain" description="PRD" evidence="3">
    <location>
        <begin position="678"/>
        <end position="777"/>
    </location>
</feature>
<dbReference type="GO" id="GO:0016020">
    <property type="term" value="C:membrane"/>
    <property type="evidence" value="ECO:0007669"/>
    <property type="project" value="InterPro"/>
</dbReference>
<evidence type="ECO:0000313" key="4">
    <source>
        <dbReference type="EMBL" id="KGJ52266.1"/>
    </source>
</evidence>
<dbReference type="InterPro" id="IPR011608">
    <property type="entry name" value="PRD"/>
</dbReference>
<dbReference type="SUPFAM" id="SSF63520">
    <property type="entry name" value="PTS-regulatory domain, PRD"/>
    <property type="match status" value="1"/>
</dbReference>
<accession>A0A099I3U2</accession>
<dbReference type="PROSITE" id="PS51372">
    <property type="entry name" value="PRD_2"/>
    <property type="match status" value="1"/>
</dbReference>
<proteinExistence type="predicted"/>
<comment type="caution">
    <text evidence="4">The sequence shown here is derived from an EMBL/GenBank/DDBJ whole genome shotgun (WGS) entry which is preliminary data.</text>
</comment>
<dbReference type="EMBL" id="JQIF01000076">
    <property type="protein sequence ID" value="KGJ52266.1"/>
    <property type="molecule type" value="Genomic_DNA"/>
</dbReference>
<dbReference type="GO" id="GO:0006355">
    <property type="term" value="P:regulation of DNA-templated transcription"/>
    <property type="evidence" value="ECO:0007669"/>
    <property type="project" value="InterPro"/>
</dbReference>
<reference evidence="4 5" key="1">
    <citation type="submission" date="2014-08" db="EMBL/GenBank/DDBJ databases">
        <title>Clostridium innocuum, an unnegligible vancomycin-resistant pathogen causing extra-intestinal infections.</title>
        <authorList>
            <person name="Feng Y."/>
            <person name="Chiu C.-H."/>
        </authorList>
    </citation>
    <scope>NUCLEOTIDE SEQUENCE [LARGE SCALE GENOMIC DNA]</scope>
    <source>
        <strain evidence="4 5">AN88</strain>
    </source>
</reference>
<dbReference type="Gene3D" id="3.40.50.510">
    <property type="entry name" value="Phosphotransferase system, mannose-type IIA component"/>
    <property type="match status" value="1"/>
</dbReference>
<evidence type="ECO:0000259" key="3">
    <source>
        <dbReference type="PROSITE" id="PS51372"/>
    </source>
</evidence>
<protein>
    <recommendedName>
        <fullName evidence="6">PRD domain-containing protein</fullName>
    </recommendedName>
</protein>
<dbReference type="AlphaFoldDB" id="A0A099I3U2"/>
<organism evidence="4 5">
    <name type="scientific">Clostridium innocuum</name>
    <dbReference type="NCBI Taxonomy" id="1522"/>
    <lineage>
        <taxon>Bacteria</taxon>
        <taxon>Bacillati</taxon>
        <taxon>Bacillota</taxon>
        <taxon>Clostridia</taxon>
        <taxon>Eubacteriales</taxon>
        <taxon>Clostridiaceae</taxon>
        <taxon>Clostridium</taxon>
    </lineage>
</organism>